<dbReference type="Gene3D" id="3.40.640.10">
    <property type="entry name" value="Type I PLP-dependent aspartate aminotransferase-like (Major domain)"/>
    <property type="match status" value="1"/>
</dbReference>
<accession>A0A4S8NR43</accession>
<proteinExistence type="inferred from homology"/>
<dbReference type="InterPro" id="IPR015422">
    <property type="entry name" value="PyrdxlP-dep_Trfase_small"/>
</dbReference>
<dbReference type="PIRSF" id="PIRSF001434">
    <property type="entry name" value="CGS"/>
    <property type="match status" value="1"/>
</dbReference>
<sequence length="430" mass="45332">MRRRAAPVSRRSVPSRACHDHRNIEARWPSSCSAALARLDRVSDRDLSEAGFETRAIHAGYAPDPTTGAVIPPIYATSTYAQDGVGGLRNGYEYSRSANPTRTALESTLAALEGGAHGFAFASGLAAEDTLIRALCRPGDHVVLPNDAYGGTFRLFDKVATAWGVEHSPAPVADLDAVRAAIRPGATKLVWLETPTNPLLAVGDIAALAEVAHDAGARLVVDNTFASSYLQQPLALGADIVVHSTTKYAGGHSDVVGGALVVDDAELAERIGFHQNAIGGVAGPFDAWLVLRGLKTLALRMERHCDNAERIVQFLAGHPSVAEVIYPGLADHPGHDVASRQMRRFGGMVSFRVTGGEEQALAVCAATRVFTLGESLGGVESLIEHPGRMTHASVAGTELEVPADLVRLSVGIESVEDLLPDLDRALGSVA</sequence>
<dbReference type="OrthoDB" id="9780685at2"/>
<comment type="cofactor">
    <cofactor evidence="1 9">
        <name>pyridoxal 5'-phosphate</name>
        <dbReference type="ChEBI" id="CHEBI:597326"/>
    </cofactor>
</comment>
<dbReference type="GO" id="GO:0019343">
    <property type="term" value="P:cysteine biosynthetic process via cystathionine"/>
    <property type="evidence" value="ECO:0007669"/>
    <property type="project" value="TreeGrafter"/>
</dbReference>
<dbReference type="PANTHER" id="PTHR11808:SF15">
    <property type="entry name" value="CYSTATHIONINE GAMMA-LYASE"/>
    <property type="match status" value="1"/>
</dbReference>
<evidence type="ECO:0000256" key="1">
    <source>
        <dbReference type="ARBA" id="ARBA00001933"/>
    </source>
</evidence>
<evidence type="ECO:0000256" key="2">
    <source>
        <dbReference type="ARBA" id="ARBA00009077"/>
    </source>
</evidence>
<evidence type="ECO:0000256" key="3">
    <source>
        <dbReference type="ARBA" id="ARBA00022898"/>
    </source>
</evidence>
<evidence type="ECO:0000256" key="7">
    <source>
        <dbReference type="ARBA" id="ARBA00083849"/>
    </source>
</evidence>
<dbReference type="InterPro" id="IPR015424">
    <property type="entry name" value="PyrdxlP-dep_Trfase"/>
</dbReference>
<dbReference type="AlphaFoldDB" id="A0A4S8NR43"/>
<dbReference type="InterPro" id="IPR015421">
    <property type="entry name" value="PyrdxlP-dep_Trfase_major"/>
</dbReference>
<dbReference type="GO" id="GO:0005737">
    <property type="term" value="C:cytoplasm"/>
    <property type="evidence" value="ECO:0007669"/>
    <property type="project" value="TreeGrafter"/>
</dbReference>
<dbReference type="GO" id="GO:0004123">
    <property type="term" value="F:cystathionine gamma-lyase activity"/>
    <property type="evidence" value="ECO:0007669"/>
    <property type="project" value="TreeGrafter"/>
</dbReference>
<evidence type="ECO:0000256" key="5">
    <source>
        <dbReference type="ARBA" id="ARBA00066530"/>
    </source>
</evidence>
<keyword evidence="11" id="KW-1185">Reference proteome</keyword>
<protein>
    <recommendedName>
        <fullName evidence="6">Cystathionine gamma-synthase</fullName>
        <ecNumber evidence="5">2.5.1.48</ecNumber>
    </recommendedName>
    <alternativeName>
        <fullName evidence="7">O-succinylhomoserine (thiol)-lyase</fullName>
    </alternativeName>
</protein>
<organism evidence="10 11">
    <name type="scientific">Nocardioides caeni</name>
    <dbReference type="NCBI Taxonomy" id="574700"/>
    <lineage>
        <taxon>Bacteria</taxon>
        <taxon>Bacillati</taxon>
        <taxon>Actinomycetota</taxon>
        <taxon>Actinomycetes</taxon>
        <taxon>Propionibacteriales</taxon>
        <taxon>Nocardioidaceae</taxon>
        <taxon>Nocardioides</taxon>
    </lineage>
</organism>
<dbReference type="SUPFAM" id="SSF53383">
    <property type="entry name" value="PLP-dependent transferases"/>
    <property type="match status" value="1"/>
</dbReference>
<dbReference type="EMBL" id="STGW01000002">
    <property type="protein sequence ID" value="THV17969.1"/>
    <property type="molecule type" value="Genomic_DNA"/>
</dbReference>
<feature type="modified residue" description="N6-(pyridoxal phosphate)lysine" evidence="8">
    <location>
        <position position="247"/>
    </location>
</feature>
<comment type="similarity">
    <text evidence="2 9">Belongs to the trans-sulfuration enzymes family.</text>
</comment>
<comment type="catalytic activity">
    <reaction evidence="4">
        <text>O-succinyl-L-homoserine + L-cysteine = L,L-cystathionine + succinate + H(+)</text>
        <dbReference type="Rhea" id="RHEA:20397"/>
        <dbReference type="ChEBI" id="CHEBI:15378"/>
        <dbReference type="ChEBI" id="CHEBI:30031"/>
        <dbReference type="ChEBI" id="CHEBI:35235"/>
        <dbReference type="ChEBI" id="CHEBI:57661"/>
        <dbReference type="ChEBI" id="CHEBI:58161"/>
        <dbReference type="EC" id="2.5.1.48"/>
    </reaction>
</comment>
<dbReference type="NCBIfam" id="NF005871">
    <property type="entry name" value="PRK07811.1"/>
    <property type="match status" value="1"/>
</dbReference>
<dbReference type="GO" id="GO:0019346">
    <property type="term" value="P:transsulfuration"/>
    <property type="evidence" value="ECO:0007669"/>
    <property type="project" value="InterPro"/>
</dbReference>
<evidence type="ECO:0000313" key="10">
    <source>
        <dbReference type="EMBL" id="THV17969.1"/>
    </source>
</evidence>
<dbReference type="FunFam" id="3.40.640.10:FF:000009">
    <property type="entry name" value="Cystathionine gamma-synthase homolog"/>
    <property type="match status" value="1"/>
</dbReference>
<dbReference type="GO" id="GO:0003962">
    <property type="term" value="F:cystathionine gamma-synthase activity"/>
    <property type="evidence" value="ECO:0007669"/>
    <property type="project" value="UniProtKB-EC"/>
</dbReference>
<reference evidence="10 11" key="1">
    <citation type="journal article" date="2009" name="Int. J. Syst. Evol. Microbiol.">
        <title>Nocardioides caeni sp. nov., isolated from wastewater.</title>
        <authorList>
            <person name="Yoon J.H."/>
            <person name="Kang S.J."/>
            <person name="Park S."/>
            <person name="Kim W."/>
            <person name="Oh T.K."/>
        </authorList>
    </citation>
    <scope>NUCLEOTIDE SEQUENCE [LARGE SCALE GENOMIC DNA]</scope>
    <source>
        <strain evidence="10 11">DSM 23134</strain>
    </source>
</reference>
<evidence type="ECO:0000256" key="4">
    <source>
        <dbReference type="ARBA" id="ARBA00051441"/>
    </source>
</evidence>
<evidence type="ECO:0000256" key="8">
    <source>
        <dbReference type="PIRSR" id="PIRSR001434-2"/>
    </source>
</evidence>
<evidence type="ECO:0000256" key="6">
    <source>
        <dbReference type="ARBA" id="ARBA00068008"/>
    </source>
</evidence>
<dbReference type="Proteomes" id="UP000307087">
    <property type="component" value="Unassembled WGS sequence"/>
</dbReference>
<evidence type="ECO:0000256" key="9">
    <source>
        <dbReference type="RuleBase" id="RU362118"/>
    </source>
</evidence>
<gene>
    <name evidence="10" type="ORF">E9934_05855</name>
</gene>
<dbReference type="EC" id="2.5.1.48" evidence="5"/>
<keyword evidence="3 8" id="KW-0663">Pyridoxal phosphate</keyword>
<dbReference type="CDD" id="cd00614">
    <property type="entry name" value="CGS_like"/>
    <property type="match status" value="1"/>
</dbReference>
<keyword evidence="10" id="KW-0808">Transferase</keyword>
<dbReference type="GO" id="GO:0030170">
    <property type="term" value="F:pyridoxal phosphate binding"/>
    <property type="evidence" value="ECO:0007669"/>
    <property type="project" value="InterPro"/>
</dbReference>
<dbReference type="FunFam" id="3.90.1150.10:FF:000008">
    <property type="entry name" value="Cystathionine gamma-synthase"/>
    <property type="match status" value="1"/>
</dbReference>
<dbReference type="Gene3D" id="3.90.1150.10">
    <property type="entry name" value="Aspartate Aminotransferase, domain 1"/>
    <property type="match status" value="1"/>
</dbReference>
<dbReference type="PANTHER" id="PTHR11808">
    <property type="entry name" value="TRANS-SULFURATION ENZYME FAMILY MEMBER"/>
    <property type="match status" value="1"/>
</dbReference>
<dbReference type="InterPro" id="IPR000277">
    <property type="entry name" value="Cys/Met-Metab_PyrdxlP-dep_enz"/>
</dbReference>
<comment type="caution">
    <text evidence="10">The sequence shown here is derived from an EMBL/GenBank/DDBJ whole genome shotgun (WGS) entry which is preliminary data.</text>
</comment>
<dbReference type="Pfam" id="PF01053">
    <property type="entry name" value="Cys_Met_Meta_PP"/>
    <property type="match status" value="1"/>
</dbReference>
<evidence type="ECO:0000313" key="11">
    <source>
        <dbReference type="Proteomes" id="UP000307087"/>
    </source>
</evidence>
<name>A0A4S8NR43_9ACTN</name>